<organism evidence="2 3">
    <name type="scientific">Actinomadura madurae</name>
    <dbReference type="NCBI Taxonomy" id="1993"/>
    <lineage>
        <taxon>Bacteria</taxon>
        <taxon>Bacillati</taxon>
        <taxon>Actinomycetota</taxon>
        <taxon>Actinomycetes</taxon>
        <taxon>Streptosporangiales</taxon>
        <taxon>Thermomonosporaceae</taxon>
        <taxon>Actinomadura</taxon>
    </lineage>
</organism>
<dbReference type="Proteomes" id="UP000183413">
    <property type="component" value="Unassembled WGS sequence"/>
</dbReference>
<dbReference type="SMART" id="SM00530">
    <property type="entry name" value="HTH_XRE"/>
    <property type="match status" value="1"/>
</dbReference>
<evidence type="ECO:0000313" key="3">
    <source>
        <dbReference type="Proteomes" id="UP000183413"/>
    </source>
</evidence>
<dbReference type="CDD" id="cd00093">
    <property type="entry name" value="HTH_XRE"/>
    <property type="match status" value="1"/>
</dbReference>
<evidence type="ECO:0000313" key="2">
    <source>
        <dbReference type="EMBL" id="SFN62941.1"/>
    </source>
</evidence>
<dbReference type="Pfam" id="PF13560">
    <property type="entry name" value="HTH_31"/>
    <property type="match status" value="1"/>
</dbReference>
<dbReference type="Pfam" id="PF19054">
    <property type="entry name" value="DUF5753"/>
    <property type="match status" value="1"/>
</dbReference>
<name>A0A1I5AKC4_9ACTN</name>
<dbReference type="InterPro" id="IPR001387">
    <property type="entry name" value="Cro/C1-type_HTH"/>
</dbReference>
<gene>
    <name evidence="2" type="ORF">SAMN04489713_102632</name>
</gene>
<keyword evidence="3" id="KW-1185">Reference proteome</keyword>
<dbReference type="GO" id="GO:0003677">
    <property type="term" value="F:DNA binding"/>
    <property type="evidence" value="ECO:0007669"/>
    <property type="project" value="InterPro"/>
</dbReference>
<dbReference type="EMBL" id="FOVH01000002">
    <property type="protein sequence ID" value="SFN62941.1"/>
    <property type="molecule type" value="Genomic_DNA"/>
</dbReference>
<dbReference type="InterPro" id="IPR043917">
    <property type="entry name" value="DUF5753"/>
</dbReference>
<reference evidence="2 3" key="1">
    <citation type="submission" date="2016-10" db="EMBL/GenBank/DDBJ databases">
        <authorList>
            <person name="de Groot N.N."/>
        </authorList>
    </citation>
    <scope>NUCLEOTIDE SEQUENCE [LARGE SCALE GENOMIC DNA]</scope>
    <source>
        <strain evidence="2 3">DSM 43067</strain>
    </source>
</reference>
<dbReference type="STRING" id="1993.SAMN04489713_102632"/>
<dbReference type="PROSITE" id="PS50943">
    <property type="entry name" value="HTH_CROC1"/>
    <property type="match status" value="1"/>
</dbReference>
<dbReference type="InParanoid" id="A0A1I5AKC4"/>
<sequence>MPSPYVRRRQLAAEIRKLRESRGLTADGLAGLMFYNRAKISRLENAQRRPDLTEIMDILDALEITGSQYDRICQLAREAAQKGWWDRYGMTVGPRQKLYADLESSADSVRAYNQTAMPAVLQAPDFIMALVALDECQGELNYVPERMAEARMRRQRELLRPDGPAYEIVLDECVIHRLAVPPQAMISQLRHMVGVVSAEERISIRVLLHDAPIPGGFLAKSSFYLYTFPEPGDSPLAVVDTVTTDLVLTQRDEVTRYTEIYDRLREAALPRERSIAFLERVANRLTDQTGSGT</sequence>
<dbReference type="Gene3D" id="1.10.260.40">
    <property type="entry name" value="lambda repressor-like DNA-binding domains"/>
    <property type="match status" value="1"/>
</dbReference>
<dbReference type="InterPro" id="IPR010982">
    <property type="entry name" value="Lambda_DNA-bd_dom_sf"/>
</dbReference>
<proteinExistence type="predicted"/>
<protein>
    <submittedName>
        <fullName evidence="2">Helix-turn-helix domain-containing protein</fullName>
    </submittedName>
</protein>
<dbReference type="AlphaFoldDB" id="A0A1I5AKC4"/>
<dbReference type="RefSeq" id="WP_075020485.1">
    <property type="nucleotide sequence ID" value="NZ_FOVH01000002.1"/>
</dbReference>
<feature type="domain" description="HTH cro/C1-type" evidence="1">
    <location>
        <begin position="15"/>
        <end position="69"/>
    </location>
</feature>
<dbReference type="SUPFAM" id="SSF47413">
    <property type="entry name" value="lambda repressor-like DNA-binding domains"/>
    <property type="match status" value="1"/>
</dbReference>
<evidence type="ECO:0000259" key="1">
    <source>
        <dbReference type="PROSITE" id="PS50943"/>
    </source>
</evidence>
<accession>A0A1I5AKC4</accession>